<dbReference type="Gene3D" id="3.30.1370.100">
    <property type="entry name" value="MutL, C-terminal domain, regulatory subdomain"/>
    <property type="match status" value="1"/>
</dbReference>
<evidence type="ECO:0000259" key="4">
    <source>
        <dbReference type="SMART" id="SM01340"/>
    </source>
</evidence>
<dbReference type="CDD" id="cd03486">
    <property type="entry name" value="MutL_Trans_MLH3"/>
    <property type="match status" value="1"/>
</dbReference>
<dbReference type="InterPro" id="IPR042120">
    <property type="entry name" value="MutL_C_dimsub"/>
</dbReference>
<evidence type="ECO:0000259" key="3">
    <source>
        <dbReference type="SMART" id="SM00853"/>
    </source>
</evidence>
<evidence type="ECO:0000313" key="5">
    <source>
        <dbReference type="EMBL" id="KTB07947.1"/>
    </source>
</evidence>
<dbReference type="InterPro" id="IPR014790">
    <property type="entry name" value="MutL_C"/>
</dbReference>
<dbReference type="GO" id="GO:0005524">
    <property type="term" value="F:ATP binding"/>
    <property type="evidence" value="ECO:0007669"/>
    <property type="project" value="InterPro"/>
</dbReference>
<evidence type="ECO:0000256" key="1">
    <source>
        <dbReference type="ARBA" id="ARBA00006082"/>
    </source>
</evidence>
<dbReference type="PANTHER" id="PTHR10073:SF47">
    <property type="entry name" value="DNA MISMATCH REPAIR PROTEIN MLH3"/>
    <property type="match status" value="1"/>
</dbReference>
<dbReference type="Gene3D" id="3.30.1540.20">
    <property type="entry name" value="MutL, C-terminal domain, dimerisation subdomain"/>
    <property type="match status" value="1"/>
</dbReference>
<dbReference type="EMBL" id="LLZZ01000106">
    <property type="protein sequence ID" value="KTB07947.1"/>
    <property type="molecule type" value="Genomic_DNA"/>
</dbReference>
<dbReference type="VEuPathDB" id="FungiDB:GVI51_M01881"/>
<dbReference type="GO" id="GO:0140664">
    <property type="term" value="F:ATP-dependent DNA damage sensor activity"/>
    <property type="evidence" value="ECO:0007669"/>
    <property type="project" value="InterPro"/>
</dbReference>
<dbReference type="Pfam" id="PF08676">
    <property type="entry name" value="MutL_C"/>
    <property type="match status" value="1"/>
</dbReference>
<evidence type="ECO:0000313" key="6">
    <source>
        <dbReference type="Proteomes" id="UP000054886"/>
    </source>
</evidence>
<gene>
    <name evidence="5" type="ORF">AO440_003942</name>
</gene>
<name>A0A0W0DUR0_CANGB</name>
<dbReference type="SUPFAM" id="SSF55874">
    <property type="entry name" value="ATPase domain of HSP90 chaperone/DNA topoisomerase II/histidine kinase"/>
    <property type="match status" value="1"/>
</dbReference>
<proteinExistence type="inferred from homology"/>
<organism evidence="5 6">
    <name type="scientific">Candida glabrata</name>
    <name type="common">Yeast</name>
    <name type="synonym">Torulopsis glabrata</name>
    <dbReference type="NCBI Taxonomy" id="5478"/>
    <lineage>
        <taxon>Eukaryota</taxon>
        <taxon>Fungi</taxon>
        <taxon>Dikarya</taxon>
        <taxon>Ascomycota</taxon>
        <taxon>Saccharomycotina</taxon>
        <taxon>Saccharomycetes</taxon>
        <taxon>Saccharomycetales</taxon>
        <taxon>Saccharomycetaceae</taxon>
        <taxon>Nakaseomyces</taxon>
    </lineage>
</organism>
<dbReference type="Gene3D" id="3.30.565.10">
    <property type="entry name" value="Histidine kinase-like ATPase, C-terminal domain"/>
    <property type="match status" value="1"/>
</dbReference>
<dbReference type="GO" id="GO:0016887">
    <property type="term" value="F:ATP hydrolysis activity"/>
    <property type="evidence" value="ECO:0007669"/>
    <property type="project" value="InterPro"/>
</dbReference>
<dbReference type="Proteomes" id="UP000054886">
    <property type="component" value="Unassembled WGS sequence"/>
</dbReference>
<accession>A0A0W0DUR0</accession>
<dbReference type="VEuPathDB" id="FungiDB:GWK60_M01881"/>
<dbReference type="SMART" id="SM00853">
    <property type="entry name" value="MutL_C"/>
    <property type="match status" value="1"/>
</dbReference>
<dbReference type="InterPro" id="IPR037198">
    <property type="entry name" value="MutL_C_sf"/>
</dbReference>
<dbReference type="AlphaFoldDB" id="A0A0W0DUR0"/>
<dbReference type="InterPro" id="IPR014721">
    <property type="entry name" value="Ribsml_uS5_D2-typ_fold_subgr"/>
</dbReference>
<feature type="domain" description="DNA mismatch repair protein S5" evidence="4">
    <location>
        <begin position="248"/>
        <end position="380"/>
    </location>
</feature>
<dbReference type="InterPro" id="IPR013507">
    <property type="entry name" value="DNA_mismatch_S5_2-like"/>
</dbReference>
<dbReference type="InterPro" id="IPR038973">
    <property type="entry name" value="MutL/Mlh/Pms-like"/>
</dbReference>
<evidence type="ECO:0000256" key="2">
    <source>
        <dbReference type="ARBA" id="ARBA00022763"/>
    </source>
</evidence>
<dbReference type="PANTHER" id="PTHR10073">
    <property type="entry name" value="DNA MISMATCH REPAIR PROTEIN MLH, PMS, MUTL"/>
    <property type="match status" value="1"/>
</dbReference>
<dbReference type="InterPro" id="IPR042121">
    <property type="entry name" value="MutL_C_regsub"/>
</dbReference>
<dbReference type="SMART" id="SM01340">
    <property type="entry name" value="DNA_mis_repair"/>
    <property type="match status" value="1"/>
</dbReference>
<reference evidence="5 6" key="1">
    <citation type="submission" date="2015-10" db="EMBL/GenBank/DDBJ databases">
        <title>Draft genomes sequences of Candida glabrata isolates 1A, 1B, 2A, 2B, 3A and 3B.</title>
        <authorList>
            <person name="Haavelsrud O.E."/>
            <person name="Gaustad P."/>
        </authorList>
    </citation>
    <scope>NUCLEOTIDE SEQUENCE [LARGE SCALE GENOMIC DNA]</scope>
    <source>
        <strain evidence="5">910700640</strain>
    </source>
</reference>
<dbReference type="Pfam" id="PF13589">
    <property type="entry name" value="HATPase_c_3"/>
    <property type="match status" value="1"/>
</dbReference>
<dbReference type="VEuPathDB" id="FungiDB:B1J91_M01980g"/>
<feature type="domain" description="MutL C-terminal dimerisation" evidence="3">
    <location>
        <begin position="509"/>
        <end position="689"/>
    </location>
</feature>
<dbReference type="InterPro" id="IPR036890">
    <property type="entry name" value="HATPase_C_sf"/>
</dbReference>
<dbReference type="GO" id="GO:0030983">
    <property type="term" value="F:mismatched DNA binding"/>
    <property type="evidence" value="ECO:0007669"/>
    <property type="project" value="InterPro"/>
</dbReference>
<dbReference type="VEuPathDB" id="FungiDB:CAGL0M01980g"/>
<dbReference type="GO" id="GO:0061982">
    <property type="term" value="P:meiosis I cell cycle process"/>
    <property type="evidence" value="ECO:0007669"/>
    <property type="project" value="UniProtKB-ARBA"/>
</dbReference>
<dbReference type="Gene3D" id="3.30.230.10">
    <property type="match status" value="1"/>
</dbReference>
<comment type="caution">
    <text evidence="5">The sequence shown here is derived from an EMBL/GenBank/DDBJ whole genome shotgun (WGS) entry which is preliminary data.</text>
</comment>
<keyword evidence="2" id="KW-0227">DNA damage</keyword>
<dbReference type="SUPFAM" id="SSF54211">
    <property type="entry name" value="Ribosomal protein S5 domain 2-like"/>
    <property type="match status" value="1"/>
</dbReference>
<dbReference type="InterPro" id="IPR020568">
    <property type="entry name" value="Ribosomal_Su5_D2-typ_SF"/>
</dbReference>
<dbReference type="SUPFAM" id="SSF118116">
    <property type="entry name" value="DNA mismatch repair protein MutL"/>
    <property type="match status" value="1"/>
</dbReference>
<protein>
    <submittedName>
        <fullName evidence="5">DNA mismatch repair protein MLH3</fullName>
    </submittedName>
</protein>
<dbReference type="GO" id="GO:0006298">
    <property type="term" value="P:mismatch repair"/>
    <property type="evidence" value="ECO:0007669"/>
    <property type="project" value="InterPro"/>
</dbReference>
<dbReference type="GO" id="GO:0032300">
    <property type="term" value="C:mismatch repair complex"/>
    <property type="evidence" value="ECO:0007669"/>
    <property type="project" value="InterPro"/>
</dbReference>
<comment type="similarity">
    <text evidence="1">Belongs to the DNA mismatch repair MutL/HexB family.</text>
</comment>
<sequence>MIHVLPKETWQVLRADTQITGIDSVLRELLQNAVDAGASTVDVSFSIKKNMCMVADDGCGMTRKDLDLLGRPHITSKIRNFRDLERFGNGNGTMGFRGEAIFAISQISELTMMTKHSDFRAHYWRDFPMTSVLTTEEDIRSSLHAQYLSTTPFYEDIWARSSGTVVIVSDLFKYMPVRKKTLENVPVATITDSIREDFYQILVRNPNLKLNVFTFDDNYKNFEFLHDAHHVKEQYLHSLGSIPIHNAFIRVYGHVVPDPSIKIVKLSFREYNITGLISNCQVRSKSFQFVFVNGRRYSNSEFLGKINRIFDQSTFATNAVEKDTRLGKRSARSYPLFVIKIDGPAHVQDLIQSTSKDIIYLSDGKLINILILKVIYSFLKDQGFLTEIPTQLNDDNCDRIDQLGTLEEPIFMDNDFHRDFIIRNNVKMAEYNKVSHANISHPWKRQRLDYPVRRTSKWWKERSVNELHQSRISTKFAPIKKWAAYEKLHVFDYKDRFLSRSDDLKEVDVVNQVDQKFILLRQKSARGNFELYIIDQHACDERIRLESFLKQYICDIMANALAVQKIFQSRIEIAISEKENFEQYRHEFSKWGIYYNVVHSNNNYSLDIFALPDMLADKIKANEELKDMMLQHIFDLKDGSRSRIKTISSLDAQFLSGGWWSNVNKIPSFIRRFFDSKACRSAIMFGDTLNLQECRDLVRRLNGCIQPNFCAHGRPSVVELIGHQHQWELKNFTADYDYD</sequence>